<reference evidence="2" key="1">
    <citation type="journal article" date="2023" name="Nat. Plants">
        <title>Single-cell RNA sequencing provides a high-resolution roadmap for understanding the multicellular compartmentation of specialized metabolism.</title>
        <authorList>
            <person name="Sun S."/>
            <person name="Shen X."/>
            <person name="Li Y."/>
            <person name="Li Y."/>
            <person name="Wang S."/>
            <person name="Li R."/>
            <person name="Zhang H."/>
            <person name="Shen G."/>
            <person name="Guo B."/>
            <person name="Wei J."/>
            <person name="Xu J."/>
            <person name="St-Pierre B."/>
            <person name="Chen S."/>
            <person name="Sun C."/>
        </authorList>
    </citation>
    <scope>NUCLEOTIDE SEQUENCE [LARGE SCALE GENOMIC DNA]</scope>
</reference>
<organism evidence="1 2">
    <name type="scientific">Catharanthus roseus</name>
    <name type="common">Madagascar periwinkle</name>
    <name type="synonym">Vinca rosea</name>
    <dbReference type="NCBI Taxonomy" id="4058"/>
    <lineage>
        <taxon>Eukaryota</taxon>
        <taxon>Viridiplantae</taxon>
        <taxon>Streptophyta</taxon>
        <taxon>Embryophyta</taxon>
        <taxon>Tracheophyta</taxon>
        <taxon>Spermatophyta</taxon>
        <taxon>Magnoliopsida</taxon>
        <taxon>eudicotyledons</taxon>
        <taxon>Gunneridae</taxon>
        <taxon>Pentapetalae</taxon>
        <taxon>asterids</taxon>
        <taxon>lamiids</taxon>
        <taxon>Gentianales</taxon>
        <taxon>Apocynaceae</taxon>
        <taxon>Rauvolfioideae</taxon>
        <taxon>Vinceae</taxon>
        <taxon>Catharanthinae</taxon>
        <taxon>Catharanthus</taxon>
    </lineage>
</organism>
<protein>
    <submittedName>
        <fullName evidence="1">Uncharacterized protein</fullName>
    </submittedName>
</protein>
<accession>A0ACC0AR90</accession>
<evidence type="ECO:0000313" key="2">
    <source>
        <dbReference type="Proteomes" id="UP001060085"/>
    </source>
</evidence>
<comment type="caution">
    <text evidence="1">The sequence shown here is derived from an EMBL/GenBank/DDBJ whole genome shotgun (WGS) entry which is preliminary data.</text>
</comment>
<proteinExistence type="predicted"/>
<gene>
    <name evidence="1" type="ORF">M9H77_22816</name>
</gene>
<dbReference type="EMBL" id="CM044705">
    <property type="protein sequence ID" value="KAI5663493.1"/>
    <property type="molecule type" value="Genomic_DNA"/>
</dbReference>
<keyword evidence="2" id="KW-1185">Reference proteome</keyword>
<name>A0ACC0AR90_CATRO</name>
<evidence type="ECO:0000313" key="1">
    <source>
        <dbReference type="EMBL" id="KAI5663493.1"/>
    </source>
</evidence>
<sequence>MASNAESWHLENGNVIKPLSKEMRHGRTAHNMSSSSLRKKSDISLVSKVPCTAFRSFLANLQEIFLGTKLSILFIAIPFAIAAKYRNFASPWLFGLSLLGLTPLAERVSFLTEQIAFYTGPTVGGLLNATCGNATELIIAILALINHKVDVVKYSLLGSVLSNLLLVLGTSLFCGGIANLTKEQKFDRRQADVNSLLLILGLLCHVLPLMFGYASAGGSSDVLTAQATLNLSRVSSIVMLIAYFAYLVFQLFTHRQLFEAQEDEDEEGDGVPEETAVIGFWSAFAWLVGMTAIIALLSEYVVDTIEAASDTWGLSVSFISLILLPIVGNAAEHAGAVIFAFKNKLDISLGVALGSATQIAMFVVPLCVIVSWIIGIRMDLNFNLLETSSLAVSIILTALTLQDGTSHYMKGLVLLLCYIVIGACFFVSRAPLSNSGKDVNSAGLDSIVQGIARL</sequence>
<dbReference type="Proteomes" id="UP001060085">
    <property type="component" value="Linkage Group LG05"/>
</dbReference>